<feature type="domain" description="Bacterial sugar transferase" evidence="8">
    <location>
        <begin position="276"/>
        <end position="460"/>
    </location>
</feature>
<evidence type="ECO:0000256" key="6">
    <source>
        <dbReference type="ARBA" id="ARBA00023136"/>
    </source>
</evidence>
<evidence type="ECO:0000256" key="7">
    <source>
        <dbReference type="SAM" id="Phobius"/>
    </source>
</evidence>
<dbReference type="Gene3D" id="3.40.50.720">
    <property type="entry name" value="NAD(P)-binding Rossmann-like Domain"/>
    <property type="match status" value="1"/>
</dbReference>
<dbReference type="HOGENOM" id="CLU_024920_0_1_10"/>
<dbReference type="Pfam" id="PF13727">
    <property type="entry name" value="CoA_binding_3"/>
    <property type="match status" value="1"/>
</dbReference>
<evidence type="ECO:0000256" key="3">
    <source>
        <dbReference type="ARBA" id="ARBA00022679"/>
    </source>
</evidence>
<dbReference type="EMBL" id="AGXN01000021">
    <property type="protein sequence ID" value="EIY92589.1"/>
    <property type="molecule type" value="Genomic_DNA"/>
</dbReference>
<proteinExistence type="inferred from homology"/>
<evidence type="ECO:0000313" key="9">
    <source>
        <dbReference type="EMBL" id="EIY92589.1"/>
    </source>
</evidence>
<dbReference type="GO" id="GO:0016780">
    <property type="term" value="F:phosphotransferase activity, for other substituted phosphate groups"/>
    <property type="evidence" value="ECO:0007669"/>
    <property type="project" value="TreeGrafter"/>
</dbReference>
<reference evidence="9 10" key="1">
    <citation type="submission" date="2012-02" db="EMBL/GenBank/DDBJ databases">
        <title>The Genome Sequence of Bacteroides fragilis CL07T12C05.</title>
        <authorList>
            <consortium name="The Broad Institute Genome Sequencing Platform"/>
            <person name="Earl A."/>
            <person name="Ward D."/>
            <person name="Feldgarden M."/>
            <person name="Gevers D."/>
            <person name="Zitomersky N.L."/>
            <person name="Coyne M.J."/>
            <person name="Comstock L.E."/>
            <person name="Young S.K."/>
            <person name="Zeng Q."/>
            <person name="Gargeya S."/>
            <person name="Fitzgerald M."/>
            <person name="Haas B."/>
            <person name="Abouelleil A."/>
            <person name="Alvarado L."/>
            <person name="Arachchi H.M."/>
            <person name="Berlin A."/>
            <person name="Chapman S.B."/>
            <person name="Gearin G."/>
            <person name="Goldberg J."/>
            <person name="Griggs A."/>
            <person name="Gujja S."/>
            <person name="Hansen M."/>
            <person name="Heiman D."/>
            <person name="Howarth C."/>
            <person name="Larimer J."/>
            <person name="Lui A."/>
            <person name="MacDonald P.J.P."/>
            <person name="McCowen C."/>
            <person name="Montmayeur A."/>
            <person name="Murphy C."/>
            <person name="Neiman D."/>
            <person name="Pearson M."/>
            <person name="Priest M."/>
            <person name="Roberts A."/>
            <person name="Saif S."/>
            <person name="Shea T."/>
            <person name="Sisk P."/>
            <person name="Stolte C."/>
            <person name="Sykes S."/>
            <person name="Wortman J."/>
            <person name="Nusbaum C."/>
            <person name="Birren B."/>
        </authorList>
    </citation>
    <scope>NUCLEOTIDE SEQUENCE [LARGE SCALE GENOMIC DNA]</scope>
    <source>
        <strain evidence="9 10">CL07T12C05</strain>
    </source>
</reference>
<dbReference type="InterPro" id="IPR017475">
    <property type="entry name" value="EPS_sugar_tfrase"/>
</dbReference>
<feature type="transmembrane region" description="Helical" evidence="7">
    <location>
        <begin position="112"/>
        <end position="129"/>
    </location>
</feature>
<evidence type="ECO:0000256" key="1">
    <source>
        <dbReference type="ARBA" id="ARBA00004141"/>
    </source>
</evidence>
<evidence type="ECO:0000313" key="10">
    <source>
        <dbReference type="Proteomes" id="UP000003879"/>
    </source>
</evidence>
<feature type="transmembrane region" description="Helical" evidence="7">
    <location>
        <begin position="281"/>
        <end position="303"/>
    </location>
</feature>
<protein>
    <submittedName>
        <fullName evidence="9">Undecaprenyl-phosphate glucose phosphotransferase</fullName>
    </submittedName>
</protein>
<comment type="caution">
    <text evidence="9">The sequence shown here is derived from an EMBL/GenBank/DDBJ whole genome shotgun (WGS) entry which is preliminary data.</text>
</comment>
<dbReference type="RefSeq" id="WP_005788605.1">
    <property type="nucleotide sequence ID" value="NZ_JH724217.1"/>
</dbReference>
<feature type="transmembrane region" description="Helical" evidence="7">
    <location>
        <begin position="89"/>
        <end position="106"/>
    </location>
</feature>
<evidence type="ECO:0000259" key="8">
    <source>
        <dbReference type="Pfam" id="PF02397"/>
    </source>
</evidence>
<dbReference type="InterPro" id="IPR017473">
    <property type="entry name" value="Undecaprenyl-P_gluc_Ptfrase"/>
</dbReference>
<dbReference type="Proteomes" id="UP000003879">
    <property type="component" value="Unassembled WGS sequence"/>
</dbReference>
<keyword evidence="5 7" id="KW-1133">Transmembrane helix</keyword>
<organism evidence="9 10">
    <name type="scientific">Bacteroides fragilis CL07T12C05</name>
    <dbReference type="NCBI Taxonomy" id="997883"/>
    <lineage>
        <taxon>Bacteria</taxon>
        <taxon>Pseudomonadati</taxon>
        <taxon>Bacteroidota</taxon>
        <taxon>Bacteroidia</taxon>
        <taxon>Bacteroidales</taxon>
        <taxon>Bacteroidaceae</taxon>
        <taxon>Bacteroides</taxon>
    </lineage>
</organism>
<dbReference type="Pfam" id="PF02397">
    <property type="entry name" value="Bac_transf"/>
    <property type="match status" value="1"/>
</dbReference>
<dbReference type="NCBIfam" id="TIGR03025">
    <property type="entry name" value="EPS_sugtrans"/>
    <property type="match status" value="1"/>
</dbReference>
<name>A0A0E2AL55_BACFG</name>
<sequence>MKQVLRFNKVIKRIVFTGDLILLNGTFLSLYTLLGSKFFADPFIHSLPQVLVLLNLCYLVSNMSSGIILHRRVVRPEQIVWRALRNSAGHALFFSCALTFGNFGILSARFFLLFYIAFTLLLVCYRLLFRKILKSYRKHGGNSRSIILVGSNSNIIELYHQMTDDVTSGFRVIGYFDDQPGSRFPEKVNYLGKPGKIVDRLKQGGVEQVYCCLPSARSEEILPIIDYCENHLIRFFSVPNVRSYLKRRMYFELLGNVPVLCIRQEPLSFAENRFRKRVFDIAFSLLFLCTLFPIIYVIVGLTIKITSPGPIFFKQKRSGEDGREFWCYKFRSMKVNTQSDTLQATLHDPRKTRFGNFLRKSSIDELPQFINVLMGDMSVVGPRPHMLKHTEQYSQLINKYMVRHFVKPGVTGWAQVTGFRGETHELWQMEGRVQRDIWYIEHWTFMLDLYIIYKTVRNALEGEKEAY</sequence>
<dbReference type="GeneID" id="60367485"/>
<dbReference type="PANTHER" id="PTHR30576:SF0">
    <property type="entry name" value="UNDECAPRENYL-PHOSPHATE N-ACETYLGALACTOSAMINYL 1-PHOSPHATE TRANSFERASE-RELATED"/>
    <property type="match status" value="1"/>
</dbReference>
<dbReference type="PATRIC" id="fig|997883.3.peg.3739"/>
<dbReference type="AlphaFoldDB" id="A0A0E2AL55"/>
<comment type="subcellular location">
    <subcellularLocation>
        <location evidence="1">Membrane</location>
        <topology evidence="1">Multi-pass membrane protein</topology>
    </subcellularLocation>
</comment>
<keyword evidence="4 7" id="KW-0812">Transmembrane</keyword>
<evidence type="ECO:0000256" key="5">
    <source>
        <dbReference type="ARBA" id="ARBA00022989"/>
    </source>
</evidence>
<evidence type="ECO:0000256" key="2">
    <source>
        <dbReference type="ARBA" id="ARBA00006464"/>
    </source>
</evidence>
<feature type="transmembrane region" description="Helical" evidence="7">
    <location>
        <begin position="46"/>
        <end position="69"/>
    </location>
</feature>
<dbReference type="NCBIfam" id="TIGR03023">
    <property type="entry name" value="WcaJ_sugtrans"/>
    <property type="match status" value="1"/>
</dbReference>
<dbReference type="GO" id="GO:0016020">
    <property type="term" value="C:membrane"/>
    <property type="evidence" value="ECO:0007669"/>
    <property type="project" value="UniProtKB-SubCell"/>
</dbReference>
<keyword evidence="6 7" id="KW-0472">Membrane</keyword>
<keyword evidence="3 9" id="KW-0808">Transferase</keyword>
<comment type="similarity">
    <text evidence="2">Belongs to the bacterial sugar transferase family.</text>
</comment>
<accession>A0A0E2AL55</accession>
<feature type="transmembrane region" description="Helical" evidence="7">
    <location>
        <begin position="21"/>
        <end position="40"/>
    </location>
</feature>
<dbReference type="InterPro" id="IPR003362">
    <property type="entry name" value="Bact_transf"/>
</dbReference>
<dbReference type="PANTHER" id="PTHR30576">
    <property type="entry name" value="COLANIC BIOSYNTHESIS UDP-GLUCOSE LIPID CARRIER TRANSFERASE"/>
    <property type="match status" value="1"/>
</dbReference>
<gene>
    <name evidence="9" type="ORF">HMPREF1056_03546</name>
</gene>
<evidence type="ECO:0000256" key="4">
    <source>
        <dbReference type="ARBA" id="ARBA00022692"/>
    </source>
</evidence>